<evidence type="ECO:0000313" key="2">
    <source>
        <dbReference type="Proteomes" id="UP001152531"/>
    </source>
</evidence>
<name>A0ACA9Y6S0_9ASCO</name>
<keyword evidence="2" id="KW-1185">Reference proteome</keyword>
<protein>
    <submittedName>
        <fullName evidence="1">Aminomethyltransferase, mitochondrial</fullName>
    </submittedName>
</protein>
<dbReference type="Proteomes" id="UP001152531">
    <property type="component" value="Unassembled WGS sequence"/>
</dbReference>
<dbReference type="EMBL" id="CALSDN010000003">
    <property type="protein sequence ID" value="CAH6720112.1"/>
    <property type="molecule type" value="Genomic_DNA"/>
</dbReference>
<evidence type="ECO:0000313" key="1">
    <source>
        <dbReference type="EMBL" id="CAH6720112.1"/>
    </source>
</evidence>
<proteinExistence type="predicted"/>
<comment type="caution">
    <text evidence="1">The sequence shown here is derived from an EMBL/GenBank/DDBJ whole genome shotgun (WGS) entry which is preliminary data.</text>
</comment>
<sequence length="395" mass="44528">MNRFIRNNSTTTKLIKTPLYDSHLKYEAKFVPYAGYEMPIMYKGLSHIESHKWVRSKVGLFDVSHMLQHTFKGKGSVGLLQKLTPIDLSLLKPNTSSLSVLLNDQGGIIDDCIITKIKDDEYYMVTNAGCREKDISFIERNLSKFEDLDYKNFDGTLLAIQGPKSSELLSKFVNEDLNNLKFGSILRTNIKSIIDNEIQISRTGYTGEDGFELSIPSNNVEEIKQSNEFFQTLVDEQPELVQPIGLAARDSLRLEAGMCLYGNDLNEEITPVESSLSWLIPKTRRNIESKDLRFNGYDKIIEQINNKSSFKTRRIGVTSKGPAPRSGSKILNPETDEVIGYVSSGLLSPILGYNIGQAYIDKKFKIGSPVNIEVRGKKREGTITKLPFVANNFFK</sequence>
<organism evidence="1 2">
    <name type="scientific">[Candida] jaroonii</name>
    <dbReference type="NCBI Taxonomy" id="467808"/>
    <lineage>
        <taxon>Eukaryota</taxon>
        <taxon>Fungi</taxon>
        <taxon>Dikarya</taxon>
        <taxon>Ascomycota</taxon>
        <taxon>Saccharomycotina</taxon>
        <taxon>Pichiomycetes</taxon>
        <taxon>Debaryomycetaceae</taxon>
        <taxon>Yamadazyma</taxon>
    </lineage>
</organism>
<gene>
    <name evidence="1" type="ORF">CLIB1444_03S04654</name>
</gene>
<accession>A0ACA9Y6S0</accession>
<reference evidence="1" key="1">
    <citation type="submission" date="2022-06" db="EMBL/GenBank/DDBJ databases">
        <authorList>
            <person name="Legras J.-L."/>
            <person name="Devillers H."/>
            <person name="Grondin C."/>
        </authorList>
    </citation>
    <scope>NUCLEOTIDE SEQUENCE</scope>
    <source>
        <strain evidence="1">CLIB 1444</strain>
    </source>
</reference>